<comment type="caution">
    <text evidence="1">The sequence shown here is derived from an EMBL/GenBank/DDBJ whole genome shotgun (WGS) entry which is preliminary data.</text>
</comment>
<gene>
    <name evidence="1" type="ORF">Patl1_15185</name>
</gene>
<evidence type="ECO:0000313" key="1">
    <source>
        <dbReference type="EMBL" id="KAJ0094138.1"/>
    </source>
</evidence>
<dbReference type="Proteomes" id="UP001164250">
    <property type="component" value="Chromosome 6"/>
</dbReference>
<keyword evidence="2" id="KW-1185">Reference proteome</keyword>
<proteinExistence type="predicted"/>
<sequence length="274" mass="31138">MTLLLSIIFFLVLPYSEARNNTSGNNDQNAYEFCKPTSCSPKGPRIRFPFRLINQSNFCGLEGFELSCSGNKTLLHLPFSGDYYVQKVDYLRNTVTIMDVNETPCSLQSLHSPNFSESRFITRMQQNNYTVVNCTEWIIPDISFVAGPICVSDETNLFYAMDDHEFSSSLPSFCSVYGTFSILNVVDPTYFYEDAIVRAFTTRSIDIEWNAIDGCYGCEKSGKYCGFNTTSNSTICIRHKSGSYTFNFGVHSYWSHCVLCIGDTSRSRMQEIRK</sequence>
<accession>A0ACC1B5C0</accession>
<dbReference type="EMBL" id="CM047902">
    <property type="protein sequence ID" value="KAJ0094138.1"/>
    <property type="molecule type" value="Genomic_DNA"/>
</dbReference>
<name>A0ACC1B5C0_9ROSI</name>
<protein>
    <submittedName>
        <fullName evidence="1">Uncharacterized protein</fullName>
    </submittedName>
</protein>
<organism evidence="1 2">
    <name type="scientific">Pistacia atlantica</name>
    <dbReference type="NCBI Taxonomy" id="434234"/>
    <lineage>
        <taxon>Eukaryota</taxon>
        <taxon>Viridiplantae</taxon>
        <taxon>Streptophyta</taxon>
        <taxon>Embryophyta</taxon>
        <taxon>Tracheophyta</taxon>
        <taxon>Spermatophyta</taxon>
        <taxon>Magnoliopsida</taxon>
        <taxon>eudicotyledons</taxon>
        <taxon>Gunneridae</taxon>
        <taxon>Pentapetalae</taxon>
        <taxon>rosids</taxon>
        <taxon>malvids</taxon>
        <taxon>Sapindales</taxon>
        <taxon>Anacardiaceae</taxon>
        <taxon>Pistacia</taxon>
    </lineage>
</organism>
<reference evidence="2" key="1">
    <citation type="journal article" date="2023" name="G3 (Bethesda)">
        <title>Genome assembly and association tests identify interacting loci associated with vigor, precocity, and sex in interspecific pistachio rootstocks.</title>
        <authorList>
            <person name="Palmer W."/>
            <person name="Jacygrad E."/>
            <person name="Sagayaradj S."/>
            <person name="Cavanaugh K."/>
            <person name="Han R."/>
            <person name="Bertier L."/>
            <person name="Beede B."/>
            <person name="Kafkas S."/>
            <person name="Golino D."/>
            <person name="Preece J."/>
            <person name="Michelmore R."/>
        </authorList>
    </citation>
    <scope>NUCLEOTIDE SEQUENCE [LARGE SCALE GENOMIC DNA]</scope>
</reference>
<evidence type="ECO:0000313" key="2">
    <source>
        <dbReference type="Proteomes" id="UP001164250"/>
    </source>
</evidence>